<dbReference type="SUPFAM" id="SSF46689">
    <property type="entry name" value="Homeodomain-like"/>
    <property type="match status" value="1"/>
</dbReference>
<evidence type="ECO:0000256" key="3">
    <source>
        <dbReference type="ARBA" id="ARBA00023163"/>
    </source>
</evidence>
<dbReference type="PROSITE" id="PS01081">
    <property type="entry name" value="HTH_TETR_1"/>
    <property type="match status" value="1"/>
</dbReference>
<accession>A0A9W6FR11</accession>
<comment type="caution">
    <text evidence="6">The sequence shown here is derived from an EMBL/GenBank/DDBJ whole genome shotgun (WGS) entry which is preliminary data.</text>
</comment>
<dbReference type="PANTHER" id="PTHR30055">
    <property type="entry name" value="HTH-TYPE TRANSCRIPTIONAL REGULATOR RUTR"/>
    <property type="match status" value="1"/>
</dbReference>
<protein>
    <recommendedName>
        <fullName evidence="5">HTH tetR-type domain-containing protein</fullName>
    </recommendedName>
</protein>
<keyword evidence="3" id="KW-0804">Transcription</keyword>
<keyword evidence="7" id="KW-1185">Reference proteome</keyword>
<evidence type="ECO:0000256" key="4">
    <source>
        <dbReference type="PROSITE-ProRule" id="PRU00335"/>
    </source>
</evidence>
<dbReference type="InterPro" id="IPR009057">
    <property type="entry name" value="Homeodomain-like_sf"/>
</dbReference>
<dbReference type="PRINTS" id="PR00455">
    <property type="entry name" value="HTHTETR"/>
</dbReference>
<dbReference type="Pfam" id="PF00440">
    <property type="entry name" value="TetR_N"/>
    <property type="match status" value="1"/>
</dbReference>
<evidence type="ECO:0000256" key="1">
    <source>
        <dbReference type="ARBA" id="ARBA00023015"/>
    </source>
</evidence>
<evidence type="ECO:0000259" key="5">
    <source>
        <dbReference type="PROSITE" id="PS50977"/>
    </source>
</evidence>
<feature type="domain" description="HTH tetR-type" evidence="5">
    <location>
        <begin position="12"/>
        <end position="72"/>
    </location>
</feature>
<dbReference type="AlphaFoldDB" id="A0A9W6FR11"/>
<evidence type="ECO:0000256" key="2">
    <source>
        <dbReference type="ARBA" id="ARBA00023125"/>
    </source>
</evidence>
<reference evidence="6" key="1">
    <citation type="submission" date="2022-12" db="EMBL/GenBank/DDBJ databases">
        <title>Reference genome sequencing for broad-spectrum identification of bacterial and archaeal isolates by mass spectrometry.</title>
        <authorList>
            <person name="Sekiguchi Y."/>
            <person name="Tourlousse D.M."/>
        </authorList>
    </citation>
    <scope>NUCLEOTIDE SEQUENCE</scope>
    <source>
        <strain evidence="6">ASRB1</strain>
    </source>
</reference>
<dbReference type="PROSITE" id="PS50977">
    <property type="entry name" value="HTH_TETR_2"/>
    <property type="match status" value="1"/>
</dbReference>
<keyword evidence="1" id="KW-0805">Transcription regulation</keyword>
<dbReference type="GO" id="GO:0003700">
    <property type="term" value="F:DNA-binding transcription factor activity"/>
    <property type="evidence" value="ECO:0007669"/>
    <property type="project" value="TreeGrafter"/>
</dbReference>
<dbReference type="InterPro" id="IPR023772">
    <property type="entry name" value="DNA-bd_HTH_TetR-type_CS"/>
</dbReference>
<sequence>MEEEAFARQNDDNARDRIFHVAAALFAHKGYAGTSTGEITRAARVTKPTLYYYFKSKKNLYLTILGEAMRIFHDRLNLSVPPSADMRTGLRSLFYGIEGLVHDHPDVVRLVNGFLFGPRSETPCCELYGCSWFEEAILSDILRRGVGDGEIFEKDLQSILLLITGMLRCIQRAPVDGGLFPNRLSIHHYVNAVDLIITNGRRSCTSSGDEVDQPARFRNQPSGFVHSLQELDRRPLDAVQNGPTSRFILHAESKMHK</sequence>
<dbReference type="Proteomes" id="UP001144372">
    <property type="component" value="Unassembled WGS sequence"/>
</dbReference>
<feature type="DNA-binding region" description="H-T-H motif" evidence="4">
    <location>
        <begin position="35"/>
        <end position="54"/>
    </location>
</feature>
<dbReference type="Gene3D" id="1.10.357.10">
    <property type="entry name" value="Tetracycline Repressor, domain 2"/>
    <property type="match status" value="1"/>
</dbReference>
<dbReference type="GO" id="GO:0000976">
    <property type="term" value="F:transcription cis-regulatory region binding"/>
    <property type="evidence" value="ECO:0007669"/>
    <property type="project" value="TreeGrafter"/>
</dbReference>
<name>A0A9W6FR11_9BACT</name>
<evidence type="ECO:0000313" key="7">
    <source>
        <dbReference type="Proteomes" id="UP001144372"/>
    </source>
</evidence>
<dbReference type="RefSeq" id="WP_281792080.1">
    <property type="nucleotide sequence ID" value="NZ_BSDR01000001.1"/>
</dbReference>
<organism evidence="6 7">
    <name type="scientific">Desulforhabdus amnigena</name>
    <dbReference type="NCBI Taxonomy" id="40218"/>
    <lineage>
        <taxon>Bacteria</taxon>
        <taxon>Pseudomonadati</taxon>
        <taxon>Thermodesulfobacteriota</taxon>
        <taxon>Syntrophobacteria</taxon>
        <taxon>Syntrophobacterales</taxon>
        <taxon>Syntrophobacteraceae</taxon>
        <taxon>Desulforhabdus</taxon>
    </lineage>
</organism>
<evidence type="ECO:0000313" key="6">
    <source>
        <dbReference type="EMBL" id="GLI33062.1"/>
    </source>
</evidence>
<dbReference type="PANTHER" id="PTHR30055:SF234">
    <property type="entry name" value="HTH-TYPE TRANSCRIPTIONAL REGULATOR BETI"/>
    <property type="match status" value="1"/>
</dbReference>
<gene>
    <name evidence="6" type="ORF">DAMNIGENAA_04950</name>
</gene>
<dbReference type="InterPro" id="IPR050109">
    <property type="entry name" value="HTH-type_TetR-like_transc_reg"/>
</dbReference>
<proteinExistence type="predicted"/>
<dbReference type="InterPro" id="IPR001647">
    <property type="entry name" value="HTH_TetR"/>
</dbReference>
<dbReference type="EMBL" id="BSDR01000001">
    <property type="protein sequence ID" value="GLI33062.1"/>
    <property type="molecule type" value="Genomic_DNA"/>
</dbReference>
<keyword evidence="2 4" id="KW-0238">DNA-binding</keyword>